<keyword evidence="2" id="KW-1185">Reference proteome</keyword>
<evidence type="ECO:0000313" key="2">
    <source>
        <dbReference type="Proteomes" id="UP000254794"/>
    </source>
</evidence>
<dbReference type="Proteomes" id="UP000254794">
    <property type="component" value="Unassembled WGS sequence"/>
</dbReference>
<gene>
    <name evidence="1" type="ORF">NCTC13316_03292</name>
</gene>
<dbReference type="InterPro" id="IPR032675">
    <property type="entry name" value="LRR_dom_sf"/>
</dbReference>
<dbReference type="Gene3D" id="3.80.10.10">
    <property type="entry name" value="Ribonuclease Inhibitor"/>
    <property type="match status" value="1"/>
</dbReference>
<dbReference type="EMBL" id="UGOD01000004">
    <property type="protein sequence ID" value="STX81421.1"/>
    <property type="molecule type" value="Genomic_DNA"/>
</dbReference>
<evidence type="ECO:0000313" key="1">
    <source>
        <dbReference type="EMBL" id="STX81421.1"/>
    </source>
</evidence>
<dbReference type="SUPFAM" id="SSF52047">
    <property type="entry name" value="RNI-like"/>
    <property type="match status" value="1"/>
</dbReference>
<sequence>MRLNIEEALQLIQSGQATQGLMLDLAYNQISNDGVQALAMALQSGKAPQGLTLDLGDNNIKDAGERAIATALQSEKMPQGLTLELTLNDIGTNTQALASAYAYQNKLYQ</sequence>
<accession>A0A378KD36</accession>
<dbReference type="OrthoDB" id="5656861at2"/>
<organism evidence="1 2">
    <name type="scientific">Legionella busanensis</name>
    <dbReference type="NCBI Taxonomy" id="190655"/>
    <lineage>
        <taxon>Bacteria</taxon>
        <taxon>Pseudomonadati</taxon>
        <taxon>Pseudomonadota</taxon>
        <taxon>Gammaproteobacteria</taxon>
        <taxon>Legionellales</taxon>
        <taxon>Legionellaceae</taxon>
        <taxon>Legionella</taxon>
    </lineage>
</organism>
<name>A0A378KD36_9GAMM</name>
<dbReference type="RefSeq" id="WP_115332809.1">
    <property type="nucleotide sequence ID" value="NZ_CAAAHP010000005.1"/>
</dbReference>
<protein>
    <submittedName>
        <fullName evidence="1">Ran GTPase-activating protein (RanGAP) involved in mRNA processing and transport</fullName>
    </submittedName>
</protein>
<proteinExistence type="predicted"/>
<dbReference type="InterPro" id="IPR001611">
    <property type="entry name" value="Leu-rich_rpt"/>
</dbReference>
<dbReference type="AlphaFoldDB" id="A0A378KD36"/>
<reference evidence="1 2" key="1">
    <citation type="submission" date="2018-06" db="EMBL/GenBank/DDBJ databases">
        <authorList>
            <consortium name="Pathogen Informatics"/>
            <person name="Doyle S."/>
        </authorList>
    </citation>
    <scope>NUCLEOTIDE SEQUENCE [LARGE SCALE GENOMIC DNA]</scope>
    <source>
        <strain evidence="1 2">NCTC13316</strain>
    </source>
</reference>
<dbReference type="Pfam" id="PF13516">
    <property type="entry name" value="LRR_6"/>
    <property type="match status" value="2"/>
</dbReference>